<dbReference type="AlphaFoldDB" id="A0A835VNF7"/>
<evidence type="ECO:0000313" key="2">
    <source>
        <dbReference type="EMBL" id="KAG0503156.1"/>
    </source>
</evidence>
<sequence length="231" mass="24491">MQSLISHQRHDHFESMIAVTDAGHTSSIMIHDAEFRLIIRSIPGHGRVGLVESVPVGSGHPGSVGSFMVRSHGQVHPVPSGPAFSGRSAFSLIVILSSGLVWSGPHLTRSRTVTPVRSSGPVRSGRSGPLRSAGLILSVPDRVRRVTDPDRVRPGLILIRSGRPGSSLITRSGRPGPLGHRVRPGHSDPMVGPDSLGPVGTGPVQSILYFFPVGSGPVFKNICSQNIEPYL</sequence>
<protein>
    <submittedName>
        <fullName evidence="2">Uncharacterized protein</fullName>
    </submittedName>
</protein>
<accession>A0A835VNF7</accession>
<evidence type="ECO:0000256" key="1">
    <source>
        <dbReference type="SAM" id="MobiDB-lite"/>
    </source>
</evidence>
<proteinExistence type="predicted"/>
<dbReference type="EMBL" id="JADCNM010000001">
    <property type="protein sequence ID" value="KAG0503156.1"/>
    <property type="molecule type" value="Genomic_DNA"/>
</dbReference>
<name>A0A835VNF7_VANPL</name>
<feature type="region of interest" description="Disordered" evidence="1">
    <location>
        <begin position="168"/>
        <end position="191"/>
    </location>
</feature>
<gene>
    <name evidence="2" type="ORF">HPP92_003228</name>
</gene>
<comment type="caution">
    <text evidence="2">The sequence shown here is derived from an EMBL/GenBank/DDBJ whole genome shotgun (WGS) entry which is preliminary data.</text>
</comment>
<evidence type="ECO:0000313" key="3">
    <source>
        <dbReference type="Proteomes" id="UP000639772"/>
    </source>
</evidence>
<reference evidence="2 3" key="1">
    <citation type="journal article" date="2020" name="Nat. Food">
        <title>A phased Vanilla planifolia genome enables genetic improvement of flavour and production.</title>
        <authorList>
            <person name="Hasing T."/>
            <person name="Tang H."/>
            <person name="Brym M."/>
            <person name="Khazi F."/>
            <person name="Huang T."/>
            <person name="Chambers A.H."/>
        </authorList>
    </citation>
    <scope>NUCLEOTIDE SEQUENCE [LARGE SCALE GENOMIC DNA]</scope>
    <source>
        <tissue evidence="2">Leaf</tissue>
    </source>
</reference>
<dbReference type="Proteomes" id="UP000639772">
    <property type="component" value="Chromosome 1"/>
</dbReference>
<organism evidence="2 3">
    <name type="scientific">Vanilla planifolia</name>
    <name type="common">Vanilla</name>
    <dbReference type="NCBI Taxonomy" id="51239"/>
    <lineage>
        <taxon>Eukaryota</taxon>
        <taxon>Viridiplantae</taxon>
        <taxon>Streptophyta</taxon>
        <taxon>Embryophyta</taxon>
        <taxon>Tracheophyta</taxon>
        <taxon>Spermatophyta</taxon>
        <taxon>Magnoliopsida</taxon>
        <taxon>Liliopsida</taxon>
        <taxon>Asparagales</taxon>
        <taxon>Orchidaceae</taxon>
        <taxon>Vanilloideae</taxon>
        <taxon>Vanilleae</taxon>
        <taxon>Vanilla</taxon>
    </lineage>
</organism>